<feature type="binding site" evidence="4">
    <location>
        <begin position="531"/>
        <end position="532"/>
    </location>
    <ligand>
        <name>FAD</name>
        <dbReference type="ChEBI" id="CHEBI:57692"/>
    </ligand>
</feature>
<dbReference type="PANTHER" id="PTHR11552:SF123">
    <property type="entry name" value="GMC OXIDOREDUCTASE (AFU_ORTHOLOGUE AFUA_2G01770)-RELATED"/>
    <property type="match status" value="1"/>
</dbReference>
<evidence type="ECO:0000259" key="6">
    <source>
        <dbReference type="PROSITE" id="PS00623"/>
    </source>
</evidence>
<dbReference type="OrthoDB" id="269227at2759"/>
<dbReference type="AlphaFoldDB" id="A0A5C3N9W5"/>
<evidence type="ECO:0000259" key="7">
    <source>
        <dbReference type="PROSITE" id="PS00624"/>
    </source>
</evidence>
<accession>A0A5C3N9W5</accession>
<dbReference type="STRING" id="5364.A0A5C3N9W5"/>
<keyword evidence="5" id="KW-0285">Flavoprotein</keyword>
<keyword evidence="9" id="KW-1185">Reference proteome</keyword>
<comment type="cofactor">
    <cofactor evidence="1 4">
        <name>FAD</name>
        <dbReference type="ChEBI" id="CHEBI:57692"/>
    </cofactor>
</comment>
<organism evidence="8 9">
    <name type="scientific">Heliocybe sulcata</name>
    <dbReference type="NCBI Taxonomy" id="5364"/>
    <lineage>
        <taxon>Eukaryota</taxon>
        <taxon>Fungi</taxon>
        <taxon>Dikarya</taxon>
        <taxon>Basidiomycota</taxon>
        <taxon>Agaricomycotina</taxon>
        <taxon>Agaricomycetes</taxon>
        <taxon>Gloeophyllales</taxon>
        <taxon>Gloeophyllaceae</taxon>
        <taxon>Heliocybe</taxon>
    </lineage>
</organism>
<dbReference type="EMBL" id="ML213508">
    <property type="protein sequence ID" value="TFK53236.1"/>
    <property type="molecule type" value="Genomic_DNA"/>
</dbReference>
<dbReference type="InterPro" id="IPR012132">
    <property type="entry name" value="GMC_OxRdtase"/>
</dbReference>
<feature type="active site" description="Proton acceptor" evidence="3">
    <location>
        <position position="575"/>
    </location>
</feature>
<dbReference type="PIRSF" id="PIRSF000137">
    <property type="entry name" value="Alcohol_oxidase"/>
    <property type="match status" value="1"/>
</dbReference>
<evidence type="ECO:0000256" key="4">
    <source>
        <dbReference type="PIRSR" id="PIRSR000137-2"/>
    </source>
</evidence>
<evidence type="ECO:0000313" key="9">
    <source>
        <dbReference type="Proteomes" id="UP000305948"/>
    </source>
</evidence>
<dbReference type="PROSITE" id="PS00624">
    <property type="entry name" value="GMC_OXRED_2"/>
    <property type="match status" value="1"/>
</dbReference>
<evidence type="ECO:0000313" key="8">
    <source>
        <dbReference type="EMBL" id="TFK53236.1"/>
    </source>
</evidence>
<dbReference type="Gene3D" id="3.30.560.10">
    <property type="entry name" value="Glucose Oxidase, domain 3"/>
    <property type="match status" value="1"/>
</dbReference>
<dbReference type="GO" id="GO:0016614">
    <property type="term" value="F:oxidoreductase activity, acting on CH-OH group of donors"/>
    <property type="evidence" value="ECO:0007669"/>
    <property type="project" value="InterPro"/>
</dbReference>
<dbReference type="PANTHER" id="PTHR11552">
    <property type="entry name" value="GLUCOSE-METHANOL-CHOLINE GMC OXIDOREDUCTASE"/>
    <property type="match status" value="1"/>
</dbReference>
<feature type="binding site" evidence="4">
    <location>
        <position position="114"/>
    </location>
    <ligand>
        <name>FAD</name>
        <dbReference type="ChEBI" id="CHEBI:57692"/>
    </ligand>
</feature>
<dbReference type="InterPro" id="IPR007867">
    <property type="entry name" value="GMC_OxRtase_C"/>
</dbReference>
<feature type="domain" description="Glucose-methanol-choline oxidoreductase N-terminal" evidence="6">
    <location>
        <begin position="112"/>
        <end position="135"/>
    </location>
</feature>
<dbReference type="PROSITE" id="PS00623">
    <property type="entry name" value="GMC_OXRED_1"/>
    <property type="match status" value="1"/>
</dbReference>
<dbReference type="Pfam" id="PF05199">
    <property type="entry name" value="GMC_oxred_C"/>
    <property type="match status" value="1"/>
</dbReference>
<protein>
    <submittedName>
        <fullName evidence="8">Alcohol oxidase</fullName>
    </submittedName>
</protein>
<sequence>MPTHPRVYSAHHAAFAKTKFGDGGSSTPEFDFIVVGGGPAGCALAVRLAESPAGYSVLLLEQGTTVEQNPELQNSTRLPLLTRSLHGSSFDVQYPTVGENQFAHKELKINNGKVLGGSTCINWGIWTRGPKHDYDLWAQLTGNQELSWDAMLPTFKRIERQTSVTVDSPQGPISIRSSSESPRDNYWSGTAALSLEQAGFKRLLNINDGDMLGYGELVENVGEKGQRATANEYLKKTSAAGLEVWTAVRAEKIVFEGEGGDGKTRAVAVSTHVGLVRARKEIILSAGAVQSPHILLLSGLGPRSQLDTHGIPVIHDLPDVGQNLWEHPFVDIRFKLRSDKRRDTAEDLASLRTAGRHLDKWANEGKGMISGIPVEWFTFTNLKERIEPILNKDSSMTEYEKSTLLRPTVPHVEQFLHYGHGLTAAPDPFQSSYISISNVLLTPRSRGSVSLAPGSFNAAQESPCDPIDPRMPRIEVNQLKEEVDREMMVASIEKAYDVLSSKAWEEFLEPQEKPSREAILEIIKERLTTLWHLGGTCAMETTFNKGVVDSTFRVHGVEGLRVADTSVIPFPISAHTQAVAYAIGEKAAVFIGRDHP</sequence>
<dbReference type="Gene3D" id="3.50.50.60">
    <property type="entry name" value="FAD/NAD(P)-binding domain"/>
    <property type="match status" value="1"/>
</dbReference>
<proteinExistence type="inferred from homology"/>
<dbReference type="SUPFAM" id="SSF54373">
    <property type="entry name" value="FAD-linked reductases, C-terminal domain"/>
    <property type="match status" value="1"/>
</dbReference>
<dbReference type="GO" id="GO:0050660">
    <property type="term" value="F:flavin adenine dinucleotide binding"/>
    <property type="evidence" value="ECO:0007669"/>
    <property type="project" value="InterPro"/>
</dbReference>
<evidence type="ECO:0000256" key="3">
    <source>
        <dbReference type="PIRSR" id="PIRSR000137-1"/>
    </source>
</evidence>
<feature type="domain" description="Glucose-methanol-choline oxidoreductase N-terminal" evidence="7">
    <location>
        <begin position="287"/>
        <end position="301"/>
    </location>
</feature>
<evidence type="ECO:0000256" key="2">
    <source>
        <dbReference type="ARBA" id="ARBA00010790"/>
    </source>
</evidence>
<dbReference type="SUPFAM" id="SSF51905">
    <property type="entry name" value="FAD/NAD(P)-binding domain"/>
    <property type="match status" value="1"/>
</dbReference>
<name>A0A5C3N9W5_9AGAM</name>
<dbReference type="Proteomes" id="UP000305948">
    <property type="component" value="Unassembled WGS sequence"/>
</dbReference>
<dbReference type="InterPro" id="IPR000172">
    <property type="entry name" value="GMC_OxRdtase_N"/>
</dbReference>
<evidence type="ECO:0000256" key="1">
    <source>
        <dbReference type="ARBA" id="ARBA00001974"/>
    </source>
</evidence>
<evidence type="ECO:0000256" key="5">
    <source>
        <dbReference type="RuleBase" id="RU003968"/>
    </source>
</evidence>
<dbReference type="Pfam" id="PF00732">
    <property type="entry name" value="GMC_oxred_N"/>
    <property type="match status" value="1"/>
</dbReference>
<comment type="similarity">
    <text evidence="2 5">Belongs to the GMC oxidoreductase family.</text>
</comment>
<dbReference type="InterPro" id="IPR036188">
    <property type="entry name" value="FAD/NAD-bd_sf"/>
</dbReference>
<keyword evidence="4 5" id="KW-0274">FAD</keyword>
<feature type="active site" description="Proton donor" evidence="3">
    <location>
        <position position="532"/>
    </location>
</feature>
<gene>
    <name evidence="8" type="ORF">OE88DRAFT_1718183</name>
</gene>
<reference evidence="8 9" key="1">
    <citation type="journal article" date="2019" name="Nat. Ecol. Evol.">
        <title>Megaphylogeny resolves global patterns of mushroom evolution.</title>
        <authorList>
            <person name="Varga T."/>
            <person name="Krizsan K."/>
            <person name="Foldi C."/>
            <person name="Dima B."/>
            <person name="Sanchez-Garcia M."/>
            <person name="Sanchez-Ramirez S."/>
            <person name="Szollosi G.J."/>
            <person name="Szarkandi J.G."/>
            <person name="Papp V."/>
            <person name="Albert L."/>
            <person name="Andreopoulos W."/>
            <person name="Angelini C."/>
            <person name="Antonin V."/>
            <person name="Barry K.W."/>
            <person name="Bougher N.L."/>
            <person name="Buchanan P."/>
            <person name="Buyck B."/>
            <person name="Bense V."/>
            <person name="Catcheside P."/>
            <person name="Chovatia M."/>
            <person name="Cooper J."/>
            <person name="Damon W."/>
            <person name="Desjardin D."/>
            <person name="Finy P."/>
            <person name="Geml J."/>
            <person name="Haridas S."/>
            <person name="Hughes K."/>
            <person name="Justo A."/>
            <person name="Karasinski D."/>
            <person name="Kautmanova I."/>
            <person name="Kiss B."/>
            <person name="Kocsube S."/>
            <person name="Kotiranta H."/>
            <person name="LaButti K.M."/>
            <person name="Lechner B.E."/>
            <person name="Liimatainen K."/>
            <person name="Lipzen A."/>
            <person name="Lukacs Z."/>
            <person name="Mihaltcheva S."/>
            <person name="Morgado L.N."/>
            <person name="Niskanen T."/>
            <person name="Noordeloos M.E."/>
            <person name="Ohm R.A."/>
            <person name="Ortiz-Santana B."/>
            <person name="Ovrebo C."/>
            <person name="Racz N."/>
            <person name="Riley R."/>
            <person name="Savchenko A."/>
            <person name="Shiryaev A."/>
            <person name="Soop K."/>
            <person name="Spirin V."/>
            <person name="Szebenyi C."/>
            <person name="Tomsovsky M."/>
            <person name="Tulloss R.E."/>
            <person name="Uehling J."/>
            <person name="Grigoriev I.V."/>
            <person name="Vagvolgyi C."/>
            <person name="Papp T."/>
            <person name="Martin F.M."/>
            <person name="Miettinen O."/>
            <person name="Hibbett D.S."/>
            <person name="Nagy L.G."/>
        </authorList>
    </citation>
    <scope>NUCLEOTIDE SEQUENCE [LARGE SCALE GENOMIC DNA]</scope>
    <source>
        <strain evidence="8 9">OMC1185</strain>
    </source>
</reference>